<evidence type="ECO:0008006" key="4">
    <source>
        <dbReference type="Google" id="ProtNLM"/>
    </source>
</evidence>
<protein>
    <recommendedName>
        <fullName evidence="4">Alpha-related fimbriae major subunit</fullName>
    </recommendedName>
</protein>
<reference evidence="3" key="1">
    <citation type="submission" date="2016-06" db="EMBL/GenBank/DDBJ databases">
        <authorList>
            <person name="Chen W."/>
            <person name="Hasegawa D.K."/>
        </authorList>
    </citation>
    <scope>NUCLEOTIDE SEQUENCE [LARGE SCALE GENOMIC DNA]</scope>
    <source>
        <strain evidence="3">MEAM1</strain>
    </source>
</reference>
<evidence type="ECO:0000256" key="1">
    <source>
        <dbReference type="SAM" id="SignalP"/>
    </source>
</evidence>
<evidence type="ECO:0000313" key="2">
    <source>
        <dbReference type="EMBL" id="ASX26500.1"/>
    </source>
</evidence>
<keyword evidence="1" id="KW-0732">Signal</keyword>
<evidence type="ECO:0000313" key="3">
    <source>
        <dbReference type="Proteomes" id="UP000216438"/>
    </source>
</evidence>
<dbReference type="Proteomes" id="UP000216438">
    <property type="component" value="Chromosome"/>
</dbReference>
<gene>
    <name evidence="2" type="ORF">BA171_05415</name>
</gene>
<feature type="chain" id="PRO_5012896759" description="Alpha-related fimbriae major subunit" evidence="1">
    <location>
        <begin position="24"/>
        <end position="359"/>
    </location>
</feature>
<sequence>MRVKMKIKKLFWLGLIFSSITQAQEDFSFFPLSQHYSSCQMRLLADQSIQISFSVNFKKNLFDLKNIDTHRFMKISPSELSLYLFFYHLDGSPDHHINLSGIQNISFNGMTEFHITPYVNNMYQVILKKNSEFLSEQYHVKLTLLPNTLKRLSVGIAIGAILKDSHQKKWHLIDHQGISFGASGQSCEPFYPKNPQAPVPLKIDPKFKLSSTLWKLKKVNLDKLREKTDSGTGLKAEFMNTTQNKFCVNYVSLGTVARKYRVSARNQNGLDITGQFFQLKEEKENQLIHYKMDFYHEGPTKNDFSLPNGHQQIHLKKNDENPITQMCWAPDITLFSSESTDQGNYSDVLHFVITPYLEE</sequence>
<proteinExistence type="predicted"/>
<organism evidence="2 3">
    <name type="scientific">Candidatus Hamiltonella defensa</name>
    <name type="common">Bemisia tabaci</name>
    <dbReference type="NCBI Taxonomy" id="672795"/>
    <lineage>
        <taxon>Bacteria</taxon>
        <taxon>Pseudomonadati</taxon>
        <taxon>Pseudomonadota</taxon>
        <taxon>Gammaproteobacteria</taxon>
        <taxon>Enterobacterales</taxon>
        <taxon>Enterobacteriaceae</taxon>
        <taxon>aphid secondary symbionts</taxon>
        <taxon>Candidatus Williamhamiltonella</taxon>
    </lineage>
</organism>
<dbReference type="OrthoDB" id="6481047at2"/>
<name>A0A249DZI6_9ENTR</name>
<dbReference type="EMBL" id="CP016303">
    <property type="protein sequence ID" value="ASX26500.1"/>
    <property type="molecule type" value="Genomic_DNA"/>
</dbReference>
<dbReference type="AlphaFoldDB" id="A0A249DZI6"/>
<reference evidence="2 3" key="2">
    <citation type="submission" date="2017-09" db="EMBL/GenBank/DDBJ databases">
        <title>The genome of whitefly Bemisia tabaci, a global crop pest, provides novel insights into virus transmission, host adaptation and insecticide resistance.</title>
        <authorList>
            <person name="Kaur N."/>
            <person name="Kliot A."/>
            <person name="Pinheiro P.V."/>
            <person name="Luan J."/>
            <person name="Zheng Y."/>
            <person name="Liu W."/>
            <person name="Sun H."/>
            <person name="Yang X."/>
            <person name="Xu Y."/>
            <person name="Luo Y."/>
            <person name="Kruse A."/>
            <person name="Fisher T.W."/>
            <person name="Nelson D.R."/>
            <person name="Elimelech M."/>
            <person name="MacCoss M."/>
            <person name="Johnson R."/>
            <person name="Cohen E."/>
            <person name="Hunter W.B."/>
            <person name="Brown J.K."/>
            <person name="Jander G."/>
            <person name="Cilia M."/>
            <person name="Douglas A.E."/>
            <person name="Ghanim M."/>
            <person name="Simmons A.M."/>
            <person name="Wintermantel W.M."/>
            <person name="Ling K.-S."/>
            <person name="Fei Z."/>
        </authorList>
    </citation>
    <scope>NUCLEOTIDE SEQUENCE [LARGE SCALE GENOMIC DNA]</scope>
    <source>
        <strain evidence="2 3">MEAM1</strain>
    </source>
</reference>
<feature type="signal peptide" evidence="1">
    <location>
        <begin position="1"/>
        <end position="23"/>
    </location>
</feature>
<accession>A0A249DZI6</accession>